<comment type="caution">
    <text evidence="2">The sequence shown here is derived from an EMBL/GenBank/DDBJ whole genome shotgun (WGS) entry which is preliminary data.</text>
</comment>
<dbReference type="AlphaFoldDB" id="A0AA37VDZ9"/>
<protein>
    <submittedName>
        <fullName evidence="2">Transcriptional initiation protein Tat</fullName>
    </submittedName>
</protein>
<reference evidence="2" key="1">
    <citation type="submission" date="2022-08" db="EMBL/GenBank/DDBJ databases">
        <title>Draft genome sequencing of Roseisolibacter agri AW1220.</title>
        <authorList>
            <person name="Tobiishi Y."/>
            <person name="Tonouchi A."/>
        </authorList>
    </citation>
    <scope>NUCLEOTIDE SEQUENCE</scope>
    <source>
        <strain evidence="2">AW1220</strain>
    </source>
</reference>
<keyword evidence="3" id="KW-1185">Reference proteome</keyword>
<gene>
    <name evidence="2" type="ORF">rosag_09320</name>
</gene>
<evidence type="ECO:0000313" key="2">
    <source>
        <dbReference type="EMBL" id="GLC24419.1"/>
    </source>
</evidence>
<organism evidence="2 3">
    <name type="scientific">Roseisolibacter agri</name>
    <dbReference type="NCBI Taxonomy" id="2014610"/>
    <lineage>
        <taxon>Bacteria</taxon>
        <taxon>Pseudomonadati</taxon>
        <taxon>Gemmatimonadota</taxon>
        <taxon>Gemmatimonadia</taxon>
        <taxon>Gemmatimonadales</taxon>
        <taxon>Gemmatimonadaceae</taxon>
        <taxon>Roseisolibacter</taxon>
    </lineage>
</organism>
<evidence type="ECO:0000256" key="1">
    <source>
        <dbReference type="SAM" id="MobiDB-lite"/>
    </source>
</evidence>
<proteinExistence type="predicted"/>
<name>A0AA37VDZ9_9BACT</name>
<dbReference type="EMBL" id="BRXS01000002">
    <property type="protein sequence ID" value="GLC24419.1"/>
    <property type="molecule type" value="Genomic_DNA"/>
</dbReference>
<dbReference type="RefSeq" id="WP_284348868.1">
    <property type="nucleotide sequence ID" value="NZ_BRXS01000002.1"/>
</dbReference>
<evidence type="ECO:0000313" key="3">
    <source>
        <dbReference type="Proteomes" id="UP001161325"/>
    </source>
</evidence>
<accession>A0AA37VDZ9</accession>
<sequence length="227" mass="24771">MSENINRRAALKVLSVLPLAGVVDAVEAQQPAQPPRTPHATPNQPAGQTAPPAASVPKRKFFTAREWRTVGVLADDIIPRDDRSGSATDAGVPAYMDHHMSVQETSDESRVAMRGGLRWLDTETRRRFNVAYHQASEAQRHQILDDIAGPAAQAPPALRPGAAFFNTFRNMVASGFFSSAIGWKDLQYQGNVFNPNWQGCPKPALDKLGVSYDLMTTRVAPQGTPTR</sequence>
<feature type="region of interest" description="Disordered" evidence="1">
    <location>
        <begin position="28"/>
        <end position="58"/>
    </location>
</feature>
<dbReference type="Proteomes" id="UP001161325">
    <property type="component" value="Unassembled WGS sequence"/>
</dbReference>
<dbReference type="InterPro" id="IPR027056">
    <property type="entry name" value="Gluconate_2DH_su3"/>
</dbReference>
<dbReference type="Pfam" id="PF13618">
    <property type="entry name" value="Gluconate_2-dh3"/>
    <property type="match status" value="1"/>
</dbReference>